<reference evidence="5 6" key="1">
    <citation type="submission" date="2018-09" db="EMBL/GenBank/DDBJ databases">
        <title>Nesterenkonia natronophila sp. nov., an alkaliphilic actinobacteriume isolated from a soda lake, and emended description of the genus Nesterenkonia.</title>
        <authorList>
            <person name="Menes R.J."/>
            <person name="Iriarte A."/>
        </authorList>
    </citation>
    <scope>NUCLEOTIDE SEQUENCE [LARGE SCALE GENOMIC DNA]</scope>
    <source>
        <strain evidence="5 6">M8</strain>
    </source>
</reference>
<keyword evidence="3" id="KW-0813">Transport</keyword>
<dbReference type="GO" id="GO:0030288">
    <property type="term" value="C:outer membrane-bounded periplasmic space"/>
    <property type="evidence" value="ECO:0007669"/>
    <property type="project" value="InterPro"/>
</dbReference>
<proteinExistence type="inferred from homology"/>
<dbReference type="RefSeq" id="WP_119901423.1">
    <property type="nucleotide sequence ID" value="NZ_QYZP01000001.1"/>
</dbReference>
<dbReference type="AlphaFoldDB" id="A0A3A4FB89"/>
<dbReference type="PROSITE" id="PS51257">
    <property type="entry name" value="PROKAR_LIPOPROTEIN"/>
    <property type="match status" value="1"/>
</dbReference>
<dbReference type="NCBIfam" id="NF037995">
    <property type="entry name" value="TRAP_S1"/>
    <property type="match status" value="1"/>
</dbReference>
<evidence type="ECO:0000256" key="2">
    <source>
        <dbReference type="ARBA" id="ARBA00009023"/>
    </source>
</evidence>
<dbReference type="Gene3D" id="3.40.190.170">
    <property type="entry name" value="Bacterial extracellular solute-binding protein, family 7"/>
    <property type="match status" value="1"/>
</dbReference>
<dbReference type="InterPro" id="IPR018389">
    <property type="entry name" value="DctP_fam"/>
</dbReference>
<sequence length="336" mass="36451">MKNFRSSTFLAASAAIALGITSCVGDDAEVENGDAGAAEGDELRFAHVYDPDHPVETCGVPAMNDSLDGSGLQVSSYAAGQLGNEEELLEQVQSGALDLAVAGPSFLGVWEENAELFDATYLFSDVDHFEETLNGDVAEGIWNDLRESSGLEVISSWYYGTRQLTSDVEVTTSEDLSGQTLRVPEAPLYQTMAEILGGSPTSMALGEVYLGLQQGTIDGQENPIPTIASNSFQEVQDYINITDHVIQGVMVVGNEDALSGLPEDQQQALSEAAAEAADDVRECIEDEEESYLEEWEESGEIEINDGVDVDHFRDRAAERIPNEFEWGDIYLEIQEN</sequence>
<evidence type="ECO:0000256" key="4">
    <source>
        <dbReference type="ARBA" id="ARBA00022729"/>
    </source>
</evidence>
<keyword evidence="6" id="KW-1185">Reference proteome</keyword>
<protein>
    <submittedName>
        <fullName evidence="5">DctP family TRAP transporter solute-binding subunit</fullName>
    </submittedName>
</protein>
<comment type="similarity">
    <text evidence="2">Belongs to the bacterial solute-binding protein 7 family.</text>
</comment>
<keyword evidence="4" id="KW-0732">Signal</keyword>
<accession>A0A3A4FB89</accession>
<organism evidence="5 6">
    <name type="scientific">Nesterenkonia natronophila</name>
    <dbReference type="NCBI Taxonomy" id="2174932"/>
    <lineage>
        <taxon>Bacteria</taxon>
        <taxon>Bacillati</taxon>
        <taxon>Actinomycetota</taxon>
        <taxon>Actinomycetes</taxon>
        <taxon>Micrococcales</taxon>
        <taxon>Micrococcaceae</taxon>
        <taxon>Nesterenkonia</taxon>
    </lineage>
</organism>
<dbReference type="PANTHER" id="PTHR33376:SF4">
    <property type="entry name" value="SIALIC ACID-BINDING PERIPLASMIC PROTEIN SIAP"/>
    <property type="match status" value="1"/>
</dbReference>
<evidence type="ECO:0000313" key="6">
    <source>
        <dbReference type="Proteomes" id="UP000266615"/>
    </source>
</evidence>
<dbReference type="InterPro" id="IPR038404">
    <property type="entry name" value="TRAP_DctP_sf"/>
</dbReference>
<dbReference type="OrthoDB" id="9815946at2"/>
<comment type="subcellular location">
    <subcellularLocation>
        <location evidence="1">Cell envelope</location>
    </subcellularLocation>
</comment>
<dbReference type="Proteomes" id="UP000266615">
    <property type="component" value="Unassembled WGS sequence"/>
</dbReference>
<comment type="caution">
    <text evidence="5">The sequence shown here is derived from an EMBL/GenBank/DDBJ whole genome shotgun (WGS) entry which is preliminary data.</text>
</comment>
<dbReference type="Pfam" id="PF03480">
    <property type="entry name" value="DctP"/>
    <property type="match status" value="1"/>
</dbReference>
<evidence type="ECO:0000256" key="3">
    <source>
        <dbReference type="ARBA" id="ARBA00022448"/>
    </source>
</evidence>
<name>A0A3A4FB89_9MICC</name>
<gene>
    <name evidence="5" type="ORF">D3250_00490</name>
</gene>
<dbReference type="EMBL" id="QYZP01000001">
    <property type="protein sequence ID" value="RJN32377.1"/>
    <property type="molecule type" value="Genomic_DNA"/>
</dbReference>
<dbReference type="InterPro" id="IPR004682">
    <property type="entry name" value="TRAP_DctP"/>
</dbReference>
<evidence type="ECO:0000313" key="5">
    <source>
        <dbReference type="EMBL" id="RJN32377.1"/>
    </source>
</evidence>
<dbReference type="PANTHER" id="PTHR33376">
    <property type="match status" value="1"/>
</dbReference>
<dbReference type="GO" id="GO:0055085">
    <property type="term" value="P:transmembrane transport"/>
    <property type="evidence" value="ECO:0007669"/>
    <property type="project" value="InterPro"/>
</dbReference>
<evidence type="ECO:0000256" key="1">
    <source>
        <dbReference type="ARBA" id="ARBA00004196"/>
    </source>
</evidence>
<dbReference type="NCBIfam" id="TIGR00787">
    <property type="entry name" value="dctP"/>
    <property type="match status" value="1"/>
</dbReference>